<dbReference type="InterPro" id="IPR002925">
    <property type="entry name" value="Dienelactn_hydro"/>
</dbReference>
<dbReference type="InterPro" id="IPR029058">
    <property type="entry name" value="AB_hydrolase_fold"/>
</dbReference>
<dbReference type="EMBL" id="ML976668">
    <property type="protein sequence ID" value="KAF1975966.1"/>
    <property type="molecule type" value="Genomic_DNA"/>
</dbReference>
<proteinExistence type="predicted"/>
<dbReference type="OrthoDB" id="10019231at2759"/>
<evidence type="ECO:0000313" key="2">
    <source>
        <dbReference type="EMBL" id="KAF1975966.1"/>
    </source>
</evidence>
<gene>
    <name evidence="2" type="ORF">BU23DRAFT_631246</name>
</gene>
<reference evidence="2" key="1">
    <citation type="journal article" date="2020" name="Stud. Mycol.">
        <title>101 Dothideomycetes genomes: a test case for predicting lifestyles and emergence of pathogens.</title>
        <authorList>
            <person name="Haridas S."/>
            <person name="Albert R."/>
            <person name="Binder M."/>
            <person name="Bloem J."/>
            <person name="Labutti K."/>
            <person name="Salamov A."/>
            <person name="Andreopoulos B."/>
            <person name="Baker S."/>
            <person name="Barry K."/>
            <person name="Bills G."/>
            <person name="Bluhm B."/>
            <person name="Cannon C."/>
            <person name="Castanera R."/>
            <person name="Culley D."/>
            <person name="Daum C."/>
            <person name="Ezra D."/>
            <person name="Gonzalez J."/>
            <person name="Henrissat B."/>
            <person name="Kuo A."/>
            <person name="Liang C."/>
            <person name="Lipzen A."/>
            <person name="Lutzoni F."/>
            <person name="Magnuson J."/>
            <person name="Mondo S."/>
            <person name="Nolan M."/>
            <person name="Ohm R."/>
            <person name="Pangilinan J."/>
            <person name="Park H.-J."/>
            <person name="Ramirez L."/>
            <person name="Alfaro M."/>
            <person name="Sun H."/>
            <person name="Tritt A."/>
            <person name="Yoshinaga Y."/>
            <person name="Zwiers L.-H."/>
            <person name="Turgeon B."/>
            <person name="Goodwin S."/>
            <person name="Spatafora J."/>
            <person name="Crous P."/>
            <person name="Grigoriev I."/>
        </authorList>
    </citation>
    <scope>NUCLEOTIDE SEQUENCE</scope>
    <source>
        <strain evidence="2">CBS 107.79</strain>
    </source>
</reference>
<name>A0A6A5VLR1_9PLEO</name>
<accession>A0A6A5VLR1</accession>
<evidence type="ECO:0000313" key="3">
    <source>
        <dbReference type="Proteomes" id="UP000800036"/>
    </source>
</evidence>
<protein>
    <submittedName>
        <fullName evidence="2">Alpha/beta-hydrolase</fullName>
    </submittedName>
</protein>
<dbReference type="Pfam" id="PF01738">
    <property type="entry name" value="DLH"/>
    <property type="match status" value="1"/>
</dbReference>
<evidence type="ECO:0000259" key="1">
    <source>
        <dbReference type="Pfam" id="PF01738"/>
    </source>
</evidence>
<feature type="domain" description="Dienelactone hydrolase" evidence="1">
    <location>
        <begin position="28"/>
        <end position="237"/>
    </location>
</feature>
<dbReference type="AlphaFoldDB" id="A0A6A5VLR1"/>
<dbReference type="GO" id="GO:0016787">
    <property type="term" value="F:hydrolase activity"/>
    <property type="evidence" value="ECO:0007669"/>
    <property type="project" value="UniProtKB-KW"/>
</dbReference>
<dbReference type="PANTHER" id="PTHR17630">
    <property type="entry name" value="DIENELACTONE HYDROLASE"/>
    <property type="match status" value="1"/>
</dbReference>
<dbReference type="SUPFAM" id="SSF53474">
    <property type="entry name" value="alpha/beta-Hydrolases"/>
    <property type="match status" value="1"/>
</dbReference>
<keyword evidence="3" id="KW-1185">Reference proteome</keyword>
<dbReference type="PANTHER" id="PTHR17630:SF55">
    <property type="entry name" value="DIENELACTONE HYDROLASE FAMILY PROTEIN (AFU_ORTHOLOGUE AFUA_1G01900)"/>
    <property type="match status" value="1"/>
</dbReference>
<dbReference type="Gene3D" id="3.40.50.1820">
    <property type="entry name" value="alpha/beta hydrolase"/>
    <property type="match status" value="1"/>
</dbReference>
<organism evidence="2 3">
    <name type="scientific">Bimuria novae-zelandiae CBS 107.79</name>
    <dbReference type="NCBI Taxonomy" id="1447943"/>
    <lineage>
        <taxon>Eukaryota</taxon>
        <taxon>Fungi</taxon>
        <taxon>Dikarya</taxon>
        <taxon>Ascomycota</taxon>
        <taxon>Pezizomycotina</taxon>
        <taxon>Dothideomycetes</taxon>
        <taxon>Pleosporomycetidae</taxon>
        <taxon>Pleosporales</taxon>
        <taxon>Massarineae</taxon>
        <taxon>Didymosphaeriaceae</taxon>
        <taxon>Bimuria</taxon>
    </lineage>
</organism>
<sequence length="242" mass="27100">MPSKRLGDAILIEEGVSRGSDKNTYVVGNNKDTAVMIVHDLFGWTFTNLRLLADHFAKEANVTVYLPDFFDDDVVDPETLDDPEKRAKFSMPDFFAKHSKDVRFPEIVAAAKELKSKYKKTAVIAYCWGVCACFRLGADPALVDVISVAHPLLVEKPEIDNCKVPVQIMAAEHDMEFTPELKEYTNKVIPTLGVPYEYIYFPGLVHGFAAKGDQNDDKQKDGLERSKNSAVGFFKEFLHSSS</sequence>
<dbReference type="Proteomes" id="UP000800036">
    <property type="component" value="Unassembled WGS sequence"/>
</dbReference>
<keyword evidence="2" id="KW-0378">Hydrolase</keyword>